<name>A0ABN2PNI3_9ACTN</name>
<dbReference type="InterPro" id="IPR008930">
    <property type="entry name" value="Terpenoid_cyclase/PrenylTrfase"/>
</dbReference>
<organism evidence="2 3">
    <name type="scientific">Nocardioides lentus</name>
    <dbReference type="NCBI Taxonomy" id="338077"/>
    <lineage>
        <taxon>Bacteria</taxon>
        <taxon>Bacillati</taxon>
        <taxon>Actinomycetota</taxon>
        <taxon>Actinomycetes</taxon>
        <taxon>Propionibacteriales</taxon>
        <taxon>Nocardioidaceae</taxon>
        <taxon>Nocardioides</taxon>
    </lineage>
</organism>
<feature type="region of interest" description="Disordered" evidence="1">
    <location>
        <begin position="328"/>
        <end position="360"/>
    </location>
</feature>
<dbReference type="Proteomes" id="UP001501612">
    <property type="component" value="Unassembled WGS sequence"/>
</dbReference>
<evidence type="ECO:0000313" key="2">
    <source>
        <dbReference type="EMBL" id="GAA1924036.1"/>
    </source>
</evidence>
<dbReference type="RefSeq" id="WP_344008076.1">
    <property type="nucleotide sequence ID" value="NZ_BAAAMY010000006.1"/>
</dbReference>
<dbReference type="EMBL" id="BAAAMY010000006">
    <property type="protein sequence ID" value="GAA1924036.1"/>
    <property type="molecule type" value="Genomic_DNA"/>
</dbReference>
<gene>
    <name evidence="2" type="ORF">GCM10009737_27100</name>
</gene>
<protein>
    <recommendedName>
        <fullName evidence="4">Terpene cyclase/mutase family protein</fullName>
    </recommendedName>
</protein>
<comment type="caution">
    <text evidence="2">The sequence shown here is derived from an EMBL/GenBank/DDBJ whole genome shotgun (WGS) entry which is preliminary data.</text>
</comment>
<sequence>MRRTAYALGGATAVVVAGAVVVAVSPTGGEQPSARPAASVAPGGEADLAANWLVRQLTRGTVRDQERDVEDLGQAIDIALAVDELGDRRAAVAAVAGAVAAERREFTRDDGELLPGPAAQALYLLQSQGEDAGGLRGDLEAAASTDPLFPGRLRGSTRDTLPEVVGQAYAARSLVDSASPRAADVASFLLDQQCTAGWFRVGFAALDAPDQTCDGGAGSRPDADVTALVLLLLGPVADEVEGGEGAMERAARWLVTEQTDSGLVPGGESGRPNAVTTGLAARALGAWGSTAAAARAAEALVPLQLTTGIDAGAVAYDEPDLAVGRASGLGVPPPDRWRRATTQAAPALRWLDPGSAGQDG</sequence>
<evidence type="ECO:0000313" key="3">
    <source>
        <dbReference type="Proteomes" id="UP001501612"/>
    </source>
</evidence>
<dbReference type="Gene3D" id="1.50.10.20">
    <property type="match status" value="1"/>
</dbReference>
<proteinExistence type="predicted"/>
<evidence type="ECO:0008006" key="4">
    <source>
        <dbReference type="Google" id="ProtNLM"/>
    </source>
</evidence>
<dbReference type="SUPFAM" id="SSF48239">
    <property type="entry name" value="Terpenoid cyclases/Protein prenyltransferases"/>
    <property type="match status" value="1"/>
</dbReference>
<accession>A0ABN2PNI3</accession>
<evidence type="ECO:0000256" key="1">
    <source>
        <dbReference type="SAM" id="MobiDB-lite"/>
    </source>
</evidence>
<reference evidence="2 3" key="1">
    <citation type="journal article" date="2019" name="Int. J. Syst. Evol. Microbiol.">
        <title>The Global Catalogue of Microorganisms (GCM) 10K type strain sequencing project: providing services to taxonomists for standard genome sequencing and annotation.</title>
        <authorList>
            <consortium name="The Broad Institute Genomics Platform"/>
            <consortium name="The Broad Institute Genome Sequencing Center for Infectious Disease"/>
            <person name="Wu L."/>
            <person name="Ma J."/>
        </authorList>
    </citation>
    <scope>NUCLEOTIDE SEQUENCE [LARGE SCALE GENOMIC DNA]</scope>
    <source>
        <strain evidence="2 3">JCM 14046</strain>
    </source>
</reference>
<keyword evidence="3" id="KW-1185">Reference proteome</keyword>